<evidence type="ECO:0000256" key="9">
    <source>
        <dbReference type="ARBA" id="ARBA00022967"/>
    </source>
</evidence>
<dbReference type="SUPFAM" id="SSF81653">
    <property type="entry name" value="Calcium ATPase, transduction domain A"/>
    <property type="match status" value="1"/>
</dbReference>
<dbReference type="PROSITE" id="PS01047">
    <property type="entry name" value="HMA_1"/>
    <property type="match status" value="1"/>
</dbReference>
<comment type="similarity">
    <text evidence="2">Belongs to the cation transport ATPase (P-type) (TC 3.A.3) family. Type IB subfamily.</text>
</comment>
<dbReference type="InterPro" id="IPR059000">
    <property type="entry name" value="ATPase_P-type_domA"/>
</dbReference>
<evidence type="ECO:0000256" key="4">
    <source>
        <dbReference type="ARBA" id="ARBA00022553"/>
    </source>
</evidence>
<proteinExistence type="inferred from homology"/>
<feature type="transmembrane region" description="Helical" evidence="12">
    <location>
        <begin position="643"/>
        <end position="663"/>
    </location>
</feature>
<keyword evidence="15" id="KW-0378">Hydrolase</keyword>
<evidence type="ECO:0000313" key="15">
    <source>
        <dbReference type="EMBL" id="VAW41156.1"/>
    </source>
</evidence>
<evidence type="ECO:0000256" key="6">
    <source>
        <dbReference type="ARBA" id="ARBA00022723"/>
    </source>
</evidence>
<feature type="domain" description="HMA" evidence="14">
    <location>
        <begin position="7"/>
        <end position="59"/>
    </location>
</feature>
<dbReference type="PRINTS" id="PR00941">
    <property type="entry name" value="CDATPASE"/>
</dbReference>
<keyword evidence="6" id="KW-0479">Metal-binding</keyword>
<feature type="transmembrane region" description="Helical" evidence="12">
    <location>
        <begin position="308"/>
        <end position="326"/>
    </location>
</feature>
<dbReference type="InterPro" id="IPR023214">
    <property type="entry name" value="HAD_sf"/>
</dbReference>
<dbReference type="GO" id="GO:0016887">
    <property type="term" value="F:ATP hydrolysis activity"/>
    <property type="evidence" value="ECO:0007669"/>
    <property type="project" value="InterPro"/>
</dbReference>
<dbReference type="NCBIfam" id="TIGR01512">
    <property type="entry name" value="ATPase-IB2_Cd"/>
    <property type="match status" value="1"/>
</dbReference>
<accession>A0A3B0W9C2</accession>
<dbReference type="Pfam" id="PF00122">
    <property type="entry name" value="E1-E2_ATPase"/>
    <property type="match status" value="1"/>
</dbReference>
<dbReference type="InterPro" id="IPR051014">
    <property type="entry name" value="Cation_Transport_ATPase_IB"/>
</dbReference>
<dbReference type="EC" id="3.6.3.4" evidence="15"/>
<dbReference type="AlphaFoldDB" id="A0A3B0W9C2"/>
<dbReference type="PANTHER" id="PTHR48085">
    <property type="entry name" value="CADMIUM/ZINC-TRANSPORTING ATPASE HMA2-RELATED"/>
    <property type="match status" value="1"/>
</dbReference>
<dbReference type="Pfam" id="PF00403">
    <property type="entry name" value="HMA"/>
    <property type="match status" value="1"/>
</dbReference>
<keyword evidence="9" id="KW-1278">Translocase</keyword>
<organism evidence="15">
    <name type="scientific">hydrothermal vent metagenome</name>
    <dbReference type="NCBI Taxonomy" id="652676"/>
    <lineage>
        <taxon>unclassified sequences</taxon>
        <taxon>metagenomes</taxon>
        <taxon>ecological metagenomes</taxon>
    </lineage>
</organism>
<dbReference type="GO" id="GO:0019829">
    <property type="term" value="F:ATPase-coupled monoatomic cation transmembrane transporter activity"/>
    <property type="evidence" value="ECO:0007669"/>
    <property type="project" value="InterPro"/>
</dbReference>
<keyword evidence="11 12" id="KW-0472">Membrane</keyword>
<dbReference type="SUPFAM" id="SSF55008">
    <property type="entry name" value="HMA, heavy metal-associated domain"/>
    <property type="match status" value="1"/>
</dbReference>
<dbReference type="PANTHER" id="PTHR48085:SF5">
    <property type="entry name" value="CADMIUM_ZINC-TRANSPORTING ATPASE HMA4-RELATED"/>
    <property type="match status" value="1"/>
</dbReference>
<evidence type="ECO:0000256" key="8">
    <source>
        <dbReference type="ARBA" id="ARBA00022840"/>
    </source>
</evidence>
<dbReference type="InterPro" id="IPR018303">
    <property type="entry name" value="ATPase_P-typ_P_site"/>
</dbReference>
<evidence type="ECO:0000256" key="5">
    <source>
        <dbReference type="ARBA" id="ARBA00022692"/>
    </source>
</evidence>
<reference evidence="15" key="1">
    <citation type="submission" date="2018-06" db="EMBL/GenBank/DDBJ databases">
        <authorList>
            <person name="Zhirakovskaya E."/>
        </authorList>
    </citation>
    <scope>NUCLEOTIDE SEQUENCE</scope>
</reference>
<dbReference type="InterPro" id="IPR023299">
    <property type="entry name" value="ATPase_P-typ_cyto_dom_N"/>
</dbReference>
<evidence type="ECO:0000256" key="3">
    <source>
        <dbReference type="ARBA" id="ARBA00022475"/>
    </source>
</evidence>
<dbReference type="SUPFAM" id="SSF81665">
    <property type="entry name" value="Calcium ATPase, transmembrane domain M"/>
    <property type="match status" value="1"/>
</dbReference>
<feature type="transmembrane region" description="Helical" evidence="12">
    <location>
        <begin position="138"/>
        <end position="155"/>
    </location>
</feature>
<dbReference type="GO" id="GO:0015086">
    <property type="term" value="F:cadmium ion transmembrane transporter activity"/>
    <property type="evidence" value="ECO:0007669"/>
    <property type="project" value="TreeGrafter"/>
</dbReference>
<evidence type="ECO:0000256" key="7">
    <source>
        <dbReference type="ARBA" id="ARBA00022741"/>
    </source>
</evidence>
<evidence type="ECO:0000256" key="11">
    <source>
        <dbReference type="ARBA" id="ARBA00023136"/>
    </source>
</evidence>
<dbReference type="GO" id="GO:0005524">
    <property type="term" value="F:ATP binding"/>
    <property type="evidence" value="ECO:0007669"/>
    <property type="project" value="UniProtKB-KW"/>
</dbReference>
<name>A0A3B0W9C2_9ZZZZ</name>
<dbReference type="Pfam" id="PF00702">
    <property type="entry name" value="Hydrolase"/>
    <property type="match status" value="1"/>
</dbReference>
<dbReference type="InterPro" id="IPR027256">
    <property type="entry name" value="P-typ_ATPase_IB"/>
</dbReference>
<dbReference type="InterPro" id="IPR023298">
    <property type="entry name" value="ATPase_P-typ_TM_dom_sf"/>
</dbReference>
<evidence type="ECO:0000256" key="2">
    <source>
        <dbReference type="ARBA" id="ARBA00006024"/>
    </source>
</evidence>
<keyword evidence="3" id="KW-1003">Cell membrane</keyword>
<evidence type="ECO:0000259" key="14">
    <source>
        <dbReference type="Pfam" id="PF00403"/>
    </source>
</evidence>
<dbReference type="GO" id="GO:0046872">
    <property type="term" value="F:metal ion binding"/>
    <property type="evidence" value="ECO:0007669"/>
    <property type="project" value="UniProtKB-KW"/>
</dbReference>
<sequence length="691" mass="74146">MAEPVKLRLKGLDCANCAARIEDTLKKEGFRHVSVNFVQQEVTLAGDVEKARAIIRRLEPGIRVLDAAAPGHADDDDDSRRLPVFMIAAIILFVPGLVLRYGYGLNGTAIMVVFAAAYLLAGWKVLKNAFRNSIRGNLFDENFLMAIATFGAFAIGEFPEAAGVMIFFMVGEYFQDRAINRSRRSVRSLLALKVDFANLLEDGKVVRVDPEDLRPGHRIIVRPGERVPVDGMVISGSSSLDTSALTGESMPRPVTAGGDVLSGSVNLNGLLTIEVTKKLNESTIARILELVENATARKAKTEQFITTFARYYTPVVVLLAVLVALVPPLAVGAPYPVWIYRALVLLVISCPCALVLSIPLGYFGGIGKAAKTGILVKGSNFLDALSAVTVVAMDKTGTLTKGVFKVTEIVTRNGFRPEELSKYAALAEIHSSHPIAAAVRDAWPGTIDPAVVREVEEQAGAGIIAKTDDLEIMVGNDRLLHEQGIDHDTCHVMGTVVHVVVDRSYAGYLVIADEIKEDSAAAVRELKKLGVRKVVMVTGDSRDVAEAIALEAGVDEVYAQLLPEDKVAVIERLQHENGNQGKVAFVGDGINDAPVIALADIGIAMGGLGSDAAIETADIVIMDDKLTKVAAGMRLARRTRNTVMQNIILALSVKLVFIVLGIVGEATMWEAVFADVGVAMVAVANAIRILR</sequence>
<dbReference type="CDD" id="cd00371">
    <property type="entry name" value="HMA"/>
    <property type="match status" value="1"/>
</dbReference>
<dbReference type="FunFam" id="2.70.150.10:FF:000002">
    <property type="entry name" value="Copper-transporting ATPase 1, putative"/>
    <property type="match status" value="1"/>
</dbReference>
<dbReference type="InterPro" id="IPR001757">
    <property type="entry name" value="P_typ_ATPase"/>
</dbReference>
<dbReference type="InterPro" id="IPR036163">
    <property type="entry name" value="HMA_dom_sf"/>
</dbReference>
<dbReference type="InterPro" id="IPR006121">
    <property type="entry name" value="HMA_dom"/>
</dbReference>
<evidence type="ECO:0000259" key="13">
    <source>
        <dbReference type="Pfam" id="PF00122"/>
    </source>
</evidence>
<dbReference type="EC" id="3.6.3.3" evidence="15"/>
<dbReference type="Gene3D" id="3.40.1110.10">
    <property type="entry name" value="Calcium-transporting ATPase, cytoplasmic domain N"/>
    <property type="match status" value="1"/>
</dbReference>
<gene>
    <name evidence="15" type="ORF">MNBD_DELTA04-960</name>
</gene>
<feature type="transmembrane region" description="Helical" evidence="12">
    <location>
        <begin position="338"/>
        <end position="363"/>
    </location>
</feature>
<dbReference type="PROSITE" id="PS00154">
    <property type="entry name" value="ATPASE_E1_E2"/>
    <property type="match status" value="1"/>
</dbReference>
<dbReference type="Gene3D" id="2.70.150.10">
    <property type="entry name" value="Calcium-transporting ATPase, cytoplasmic transduction domain A"/>
    <property type="match status" value="1"/>
</dbReference>
<feature type="transmembrane region" description="Helical" evidence="12">
    <location>
        <begin position="669"/>
        <end position="690"/>
    </location>
</feature>
<feature type="transmembrane region" description="Helical" evidence="12">
    <location>
        <begin position="82"/>
        <end position="103"/>
    </location>
</feature>
<dbReference type="InterPro" id="IPR036412">
    <property type="entry name" value="HAD-like_sf"/>
</dbReference>
<comment type="subcellular location">
    <subcellularLocation>
        <location evidence="1">Cell membrane</location>
        <topology evidence="1">Multi-pass membrane protein</topology>
    </subcellularLocation>
</comment>
<dbReference type="InterPro" id="IPR017969">
    <property type="entry name" value="Heavy-metal-associated_CS"/>
</dbReference>
<dbReference type="Gene3D" id="3.40.50.1000">
    <property type="entry name" value="HAD superfamily/HAD-like"/>
    <property type="match status" value="1"/>
</dbReference>
<keyword evidence="7" id="KW-0547">Nucleotide-binding</keyword>
<dbReference type="EMBL" id="UOEY01000118">
    <property type="protein sequence ID" value="VAW41156.1"/>
    <property type="molecule type" value="Genomic_DNA"/>
</dbReference>
<dbReference type="Gene3D" id="3.30.70.100">
    <property type="match status" value="1"/>
</dbReference>
<keyword evidence="8" id="KW-0067">ATP-binding</keyword>
<evidence type="ECO:0000256" key="10">
    <source>
        <dbReference type="ARBA" id="ARBA00022989"/>
    </source>
</evidence>
<dbReference type="NCBIfam" id="TIGR01494">
    <property type="entry name" value="ATPase_P-type"/>
    <property type="match status" value="1"/>
</dbReference>
<dbReference type="InterPro" id="IPR008250">
    <property type="entry name" value="ATPase_P-typ_transduc_dom_A_sf"/>
</dbReference>
<dbReference type="SUPFAM" id="SSF56784">
    <property type="entry name" value="HAD-like"/>
    <property type="match status" value="1"/>
</dbReference>
<feature type="domain" description="P-type ATPase A" evidence="13">
    <location>
        <begin position="195"/>
        <end position="292"/>
    </location>
</feature>
<feature type="transmembrane region" description="Helical" evidence="12">
    <location>
        <begin position="109"/>
        <end position="126"/>
    </location>
</feature>
<keyword evidence="4" id="KW-0597">Phosphoprotein</keyword>
<keyword evidence="5 12" id="KW-0812">Transmembrane</keyword>
<dbReference type="PRINTS" id="PR00119">
    <property type="entry name" value="CATATPASE"/>
</dbReference>
<dbReference type="NCBIfam" id="TIGR01525">
    <property type="entry name" value="ATPase-IB_hvy"/>
    <property type="match status" value="1"/>
</dbReference>
<evidence type="ECO:0000256" key="1">
    <source>
        <dbReference type="ARBA" id="ARBA00004651"/>
    </source>
</evidence>
<evidence type="ECO:0000256" key="12">
    <source>
        <dbReference type="SAM" id="Phobius"/>
    </source>
</evidence>
<dbReference type="GO" id="GO:0005886">
    <property type="term" value="C:plasma membrane"/>
    <property type="evidence" value="ECO:0007669"/>
    <property type="project" value="UniProtKB-SubCell"/>
</dbReference>
<keyword evidence="10 12" id="KW-1133">Transmembrane helix</keyword>
<protein>
    <submittedName>
        <fullName evidence="15">Lead, cadmium, zinc and mercury transporting ATPase Copper-translocating P-type ATPase</fullName>
        <ecNumber evidence="15">3.6.3.3</ecNumber>
        <ecNumber evidence="15">3.6.3.4</ecNumber>
    </submittedName>
</protein>